<dbReference type="InterPro" id="IPR050261">
    <property type="entry name" value="FrsA_esterase"/>
</dbReference>
<dbReference type="ESTHER" id="9vibr-a0a1m5zru2">
    <property type="family name" value="Abhydrolase_7"/>
</dbReference>
<dbReference type="SUPFAM" id="SSF53474">
    <property type="entry name" value="alpha/beta-Hydrolases"/>
    <property type="match status" value="1"/>
</dbReference>
<feature type="chain" id="PRO_5012545087" evidence="1">
    <location>
        <begin position="22"/>
        <end position="396"/>
    </location>
</feature>
<evidence type="ECO:0000256" key="1">
    <source>
        <dbReference type="SAM" id="SignalP"/>
    </source>
</evidence>
<dbReference type="PANTHER" id="PTHR22946:SF8">
    <property type="entry name" value="ACETYL XYLAN ESTERASE DOMAIN-CONTAINING PROTEIN"/>
    <property type="match status" value="1"/>
</dbReference>
<organism evidence="2 3">
    <name type="scientific">Vibrio aerogenes CECT 7868</name>
    <dbReference type="NCBI Taxonomy" id="1216006"/>
    <lineage>
        <taxon>Bacteria</taxon>
        <taxon>Pseudomonadati</taxon>
        <taxon>Pseudomonadota</taxon>
        <taxon>Gammaproteobacteria</taxon>
        <taxon>Vibrionales</taxon>
        <taxon>Vibrionaceae</taxon>
        <taxon>Vibrio</taxon>
    </lineage>
</organism>
<dbReference type="Gene3D" id="3.40.50.1820">
    <property type="entry name" value="alpha/beta hydrolase"/>
    <property type="match status" value="1"/>
</dbReference>
<proteinExistence type="predicted"/>
<reference evidence="2 3" key="1">
    <citation type="submission" date="2016-11" db="EMBL/GenBank/DDBJ databases">
        <authorList>
            <person name="Jaros S."/>
            <person name="Januszkiewicz K."/>
            <person name="Wedrychowicz H."/>
        </authorList>
    </citation>
    <scope>NUCLEOTIDE SEQUENCE [LARGE SCALE GENOMIC DNA]</scope>
    <source>
        <strain evidence="2 3">CECT 7868</strain>
    </source>
</reference>
<dbReference type="GO" id="GO:0016787">
    <property type="term" value="F:hydrolase activity"/>
    <property type="evidence" value="ECO:0007669"/>
    <property type="project" value="UniProtKB-KW"/>
</dbReference>
<dbReference type="PANTHER" id="PTHR22946">
    <property type="entry name" value="DIENELACTONE HYDROLASE DOMAIN-CONTAINING PROTEIN-RELATED"/>
    <property type="match status" value="1"/>
</dbReference>
<dbReference type="EMBL" id="FQXZ01000035">
    <property type="protein sequence ID" value="SHI26829.1"/>
    <property type="molecule type" value="Genomic_DNA"/>
</dbReference>
<evidence type="ECO:0000313" key="2">
    <source>
        <dbReference type="EMBL" id="SHI26829.1"/>
    </source>
</evidence>
<keyword evidence="2" id="KW-0378">Hydrolase</keyword>
<sequence length="396" mass="44628">MKWKGLLCAACLLAGVSGIQAAPESDYQHQALTKDMLPVFYPALKQQMTYPMSWLSGHFRNFDQWRHEARKQLRQALLTPDSHVDFQPEVLDTIDRGSYVGYQLAFNLTDESRVSALMLVPKTKGRHAAAILLHDHGAKFDIGKEKMIKPWGDEQKLASAQAWSDKFFTGRFVGDEMAKLGYVVIAVDALGWGDRGPMAYEKQQALASNFFNLGRSLAGNMAYEDMRAFDFLASRPEVDPERVAIVGFSMGSYRAWQLAALRPQAAATVADSWMGTYEGLMTPGNNVLRGQSAYYMMHPGLPQLMDFPDIAGIAAPKPMLVFNGGQDKLFPHAAVEQAYQKLHQIWRSQHAENHLVTKVWPKLGHVFYKAQQLEAFDWLKQWVHPELVQQQVSSEH</sequence>
<dbReference type="Pfam" id="PF12715">
    <property type="entry name" value="Abhydrolase_7"/>
    <property type="match status" value="1"/>
</dbReference>
<evidence type="ECO:0000313" key="3">
    <source>
        <dbReference type="Proteomes" id="UP000184608"/>
    </source>
</evidence>
<name>A0A1M5ZRU2_9VIBR</name>
<keyword evidence="3" id="KW-1185">Reference proteome</keyword>
<dbReference type="STRING" id="1216006.VA7868_03109"/>
<keyword evidence="1" id="KW-0732">Signal</keyword>
<dbReference type="AlphaFoldDB" id="A0A1M5ZRU2"/>
<feature type="signal peptide" evidence="1">
    <location>
        <begin position="1"/>
        <end position="21"/>
    </location>
</feature>
<gene>
    <name evidence="2" type="ORF">VA7868_03109</name>
</gene>
<accession>A0A1M5ZRU2</accession>
<dbReference type="Proteomes" id="UP000184608">
    <property type="component" value="Unassembled WGS sequence"/>
</dbReference>
<dbReference type="RefSeq" id="WP_084193405.1">
    <property type="nucleotide sequence ID" value="NZ_FQXZ01000035.1"/>
</dbReference>
<dbReference type="OrthoDB" id="9765647at2"/>
<dbReference type="InterPro" id="IPR025890">
    <property type="entry name" value="Abhydrolase_bac"/>
</dbReference>
<protein>
    <submittedName>
        <fullName evidence="2">Abhydrolase family protein</fullName>
    </submittedName>
</protein>
<dbReference type="InterPro" id="IPR029058">
    <property type="entry name" value="AB_hydrolase_fold"/>
</dbReference>